<dbReference type="SUPFAM" id="SSF89919">
    <property type="entry name" value="Ribosome-binding factor A, RbfA"/>
    <property type="match status" value="1"/>
</dbReference>
<dbReference type="EMBL" id="QEQK01000004">
    <property type="protein sequence ID" value="PWN56780.1"/>
    <property type="molecule type" value="Genomic_DNA"/>
</dbReference>
<dbReference type="HAMAP" id="MF_00003">
    <property type="entry name" value="RbfA"/>
    <property type="match status" value="1"/>
</dbReference>
<keyword evidence="4" id="KW-1185">Reference proteome</keyword>
<evidence type="ECO:0000313" key="3">
    <source>
        <dbReference type="EMBL" id="PWN56780.1"/>
    </source>
</evidence>
<comment type="function">
    <text evidence="2">One of several proteins that assist in the late maturation steps of the functional core of the 30S ribosomal subunit. Associates with free 30S ribosomal subunits (but not with 30S subunits that are part of 70S ribosomes or polysomes). Required for efficient processing of 16S rRNA. May interact with the 5'-terminal helix region of 16S rRNA.</text>
</comment>
<dbReference type="InterPro" id="IPR000238">
    <property type="entry name" value="RbfA"/>
</dbReference>
<reference evidence="3 4" key="1">
    <citation type="submission" date="2018-05" db="EMBL/GenBank/DDBJ databases">
        <title>Abyssibacter profundi OUC007T gen. nov., sp. nov, a marine bacterium isolated from seawater of the Mariana Trench.</title>
        <authorList>
            <person name="Zhou S."/>
        </authorList>
    </citation>
    <scope>NUCLEOTIDE SEQUENCE [LARGE SCALE GENOMIC DNA]</scope>
    <source>
        <strain evidence="3 4">OUC007</strain>
    </source>
</reference>
<protein>
    <recommendedName>
        <fullName evidence="2">Ribosome-binding factor A</fullName>
    </recommendedName>
</protein>
<dbReference type="PANTHER" id="PTHR33515:SF1">
    <property type="entry name" value="RIBOSOME-BINDING FACTOR A, CHLOROPLASTIC-RELATED"/>
    <property type="match status" value="1"/>
</dbReference>
<dbReference type="RefSeq" id="WP_109719378.1">
    <property type="nucleotide sequence ID" value="NZ_QEQK01000004.1"/>
</dbReference>
<dbReference type="GO" id="GO:0005829">
    <property type="term" value="C:cytosol"/>
    <property type="evidence" value="ECO:0007669"/>
    <property type="project" value="TreeGrafter"/>
</dbReference>
<gene>
    <name evidence="2 3" type="primary">rbfA</name>
    <name evidence="3" type="ORF">DEH80_04970</name>
</gene>
<organism evidence="3 4">
    <name type="scientific">Abyssibacter profundi</name>
    <dbReference type="NCBI Taxonomy" id="2182787"/>
    <lineage>
        <taxon>Bacteria</taxon>
        <taxon>Pseudomonadati</taxon>
        <taxon>Pseudomonadota</taxon>
        <taxon>Gammaproteobacteria</taxon>
        <taxon>Chromatiales</taxon>
        <taxon>Oceanococcaceae</taxon>
        <taxon>Abyssibacter</taxon>
    </lineage>
</organism>
<sequence>MPREAPRSSRVGSRIKRILGQVISMDVRDHRLGLATVTDVEVTKDLSVARVYISALGDRAAADQAVEVLNESAPYLRHRVAQAMSLRHTPSLRFMPDYSQADSDRIRSLLSDDHQTPPDAD</sequence>
<comment type="similarity">
    <text evidence="2">Belongs to the RbfA family.</text>
</comment>
<dbReference type="InterPro" id="IPR023799">
    <property type="entry name" value="RbfA_dom_sf"/>
</dbReference>
<dbReference type="InterPro" id="IPR015946">
    <property type="entry name" value="KH_dom-like_a/b"/>
</dbReference>
<proteinExistence type="inferred from homology"/>
<keyword evidence="2" id="KW-0963">Cytoplasm</keyword>
<keyword evidence="1 2" id="KW-0690">Ribosome biogenesis</keyword>
<evidence type="ECO:0000313" key="4">
    <source>
        <dbReference type="Proteomes" id="UP000251800"/>
    </source>
</evidence>
<dbReference type="PROSITE" id="PS01319">
    <property type="entry name" value="RBFA"/>
    <property type="match status" value="1"/>
</dbReference>
<name>A0A363UMZ3_9GAMM</name>
<dbReference type="Proteomes" id="UP000251800">
    <property type="component" value="Unassembled WGS sequence"/>
</dbReference>
<dbReference type="GO" id="GO:0030490">
    <property type="term" value="P:maturation of SSU-rRNA"/>
    <property type="evidence" value="ECO:0007669"/>
    <property type="project" value="UniProtKB-UniRule"/>
</dbReference>
<accession>A0A363UMZ3</accession>
<dbReference type="Pfam" id="PF02033">
    <property type="entry name" value="RBFA"/>
    <property type="match status" value="1"/>
</dbReference>
<dbReference type="AlphaFoldDB" id="A0A363UMZ3"/>
<comment type="subunit">
    <text evidence="2">Monomer. Binds 30S ribosomal subunits, but not 50S ribosomal subunits or 70S ribosomes.</text>
</comment>
<evidence type="ECO:0000256" key="1">
    <source>
        <dbReference type="ARBA" id="ARBA00022517"/>
    </source>
</evidence>
<dbReference type="GO" id="GO:0043024">
    <property type="term" value="F:ribosomal small subunit binding"/>
    <property type="evidence" value="ECO:0007669"/>
    <property type="project" value="TreeGrafter"/>
</dbReference>
<dbReference type="PANTHER" id="PTHR33515">
    <property type="entry name" value="RIBOSOME-BINDING FACTOR A, CHLOROPLASTIC-RELATED"/>
    <property type="match status" value="1"/>
</dbReference>
<dbReference type="Gene3D" id="3.30.300.20">
    <property type="match status" value="1"/>
</dbReference>
<dbReference type="NCBIfam" id="TIGR00082">
    <property type="entry name" value="rbfA"/>
    <property type="match status" value="1"/>
</dbReference>
<comment type="caution">
    <text evidence="3">The sequence shown here is derived from an EMBL/GenBank/DDBJ whole genome shotgun (WGS) entry which is preliminary data.</text>
</comment>
<evidence type="ECO:0000256" key="2">
    <source>
        <dbReference type="HAMAP-Rule" id="MF_00003"/>
    </source>
</evidence>
<comment type="subcellular location">
    <subcellularLocation>
        <location evidence="2">Cytoplasm</location>
    </subcellularLocation>
</comment>
<dbReference type="InterPro" id="IPR020053">
    <property type="entry name" value="Ribosome-bd_factorA_CS"/>
</dbReference>
<dbReference type="OrthoDB" id="307788at2"/>